<dbReference type="AlphaFoldDB" id="A0A7S0E3V6"/>
<evidence type="ECO:0000256" key="1">
    <source>
        <dbReference type="ARBA" id="ARBA00022741"/>
    </source>
</evidence>
<name>A0A7S0E3V6_9EUKA</name>
<evidence type="ECO:0000313" key="3">
    <source>
        <dbReference type="EMBL" id="CAD8473774.1"/>
    </source>
</evidence>
<dbReference type="GO" id="GO:0005524">
    <property type="term" value="F:ATP binding"/>
    <property type="evidence" value="ECO:0007669"/>
    <property type="project" value="UniProtKB-KW"/>
</dbReference>
<sequence length="137" mass="15227">MNQLECVLEVTGPPNAAGIAAIKSQFAATMLASLAERPKMDLKRAMKGAPDEAVDLVERLMHFNPEKRPDVEQALKHPYMASFYTAKEPKCPGVLTVPIDDDHKFTVTDYRERLYTQVVANKKDRGARMAAYFAGAK</sequence>
<evidence type="ECO:0000256" key="2">
    <source>
        <dbReference type="ARBA" id="ARBA00022840"/>
    </source>
</evidence>
<dbReference type="InterPro" id="IPR011009">
    <property type="entry name" value="Kinase-like_dom_sf"/>
</dbReference>
<accession>A0A7S0E3V6</accession>
<evidence type="ECO:0008006" key="4">
    <source>
        <dbReference type="Google" id="ProtNLM"/>
    </source>
</evidence>
<reference evidence="3" key="1">
    <citation type="submission" date="2021-01" db="EMBL/GenBank/DDBJ databases">
        <authorList>
            <person name="Corre E."/>
            <person name="Pelletier E."/>
            <person name="Niang G."/>
            <person name="Scheremetjew M."/>
            <person name="Finn R."/>
            <person name="Kale V."/>
            <person name="Holt S."/>
            <person name="Cochrane G."/>
            <person name="Meng A."/>
            <person name="Brown T."/>
            <person name="Cohen L."/>
        </authorList>
    </citation>
    <scope>NUCLEOTIDE SEQUENCE</scope>
    <source>
        <strain evidence="3">CCMP1374</strain>
    </source>
</reference>
<dbReference type="Gene3D" id="3.30.200.20">
    <property type="entry name" value="Phosphorylase Kinase, domain 1"/>
    <property type="match status" value="1"/>
</dbReference>
<keyword evidence="2" id="KW-0067">ATP-binding</keyword>
<dbReference type="SUPFAM" id="SSF56112">
    <property type="entry name" value="Protein kinase-like (PK-like)"/>
    <property type="match status" value="1"/>
</dbReference>
<dbReference type="Gene3D" id="1.10.510.10">
    <property type="entry name" value="Transferase(Phosphotransferase) domain 1"/>
    <property type="match status" value="1"/>
</dbReference>
<proteinExistence type="predicted"/>
<dbReference type="PANTHER" id="PTHR24055">
    <property type="entry name" value="MITOGEN-ACTIVATED PROTEIN KINASE"/>
    <property type="match status" value="1"/>
</dbReference>
<organism evidence="3">
    <name type="scientific">Phaeocystis antarctica</name>
    <dbReference type="NCBI Taxonomy" id="33657"/>
    <lineage>
        <taxon>Eukaryota</taxon>
        <taxon>Haptista</taxon>
        <taxon>Haptophyta</taxon>
        <taxon>Prymnesiophyceae</taxon>
        <taxon>Phaeocystales</taxon>
        <taxon>Phaeocystaceae</taxon>
        <taxon>Phaeocystis</taxon>
    </lineage>
</organism>
<protein>
    <recommendedName>
        <fullName evidence="4">Mitogen-activated protein kinase</fullName>
    </recommendedName>
</protein>
<dbReference type="InterPro" id="IPR050117">
    <property type="entry name" value="MAPK"/>
</dbReference>
<dbReference type="EMBL" id="HBEP01006322">
    <property type="protein sequence ID" value="CAD8473774.1"/>
    <property type="molecule type" value="Transcribed_RNA"/>
</dbReference>
<keyword evidence="1" id="KW-0547">Nucleotide-binding</keyword>
<gene>
    <name evidence="3" type="ORF">PANT1444_LOCUS3500</name>
</gene>